<dbReference type="AlphaFoldDB" id="M0AKQ4"/>
<sequence length="120" mass="13336">FYEDDGETRAFEDGEYNVTHFSVSENNGGVVTFERELDVQNYDDSELSSYLLNLDLSEAPRKVQAASTKYEEVNADEVKDIPASFAYDADADAVLVHIPVDEEQDVKLFFNGGGNSGRGR</sequence>
<keyword evidence="3" id="KW-1185">Reference proteome</keyword>
<protein>
    <submittedName>
        <fullName evidence="2">Alpha-glucosidase</fullName>
    </submittedName>
</protein>
<dbReference type="InterPro" id="IPR033403">
    <property type="entry name" value="DUF5110"/>
</dbReference>
<dbReference type="RefSeq" id="WP_006667453.1">
    <property type="nucleotide sequence ID" value="NZ_AOIP01000058.1"/>
</dbReference>
<feature type="non-terminal residue" evidence="2">
    <location>
        <position position="1"/>
    </location>
</feature>
<dbReference type="Gene3D" id="2.60.40.1180">
    <property type="entry name" value="Golgi alpha-mannosidase II"/>
    <property type="match status" value="1"/>
</dbReference>
<evidence type="ECO:0000313" key="3">
    <source>
        <dbReference type="Proteomes" id="UP000011591"/>
    </source>
</evidence>
<proteinExistence type="predicted"/>
<dbReference type="EMBL" id="AOIP01000058">
    <property type="protein sequence ID" value="ELY99119.1"/>
    <property type="molecule type" value="Genomic_DNA"/>
</dbReference>
<dbReference type="Pfam" id="PF17137">
    <property type="entry name" value="DUF5110"/>
    <property type="match status" value="1"/>
</dbReference>
<organism evidence="2 3">
    <name type="scientific">Natrialba aegyptia DSM 13077</name>
    <dbReference type="NCBI Taxonomy" id="1227491"/>
    <lineage>
        <taxon>Archaea</taxon>
        <taxon>Methanobacteriati</taxon>
        <taxon>Methanobacteriota</taxon>
        <taxon>Stenosarchaea group</taxon>
        <taxon>Halobacteria</taxon>
        <taxon>Halobacteriales</taxon>
        <taxon>Natrialbaceae</taxon>
        <taxon>Natrialba</taxon>
    </lineage>
</organism>
<name>M0AKQ4_9EURY</name>
<comment type="caution">
    <text evidence="2">The sequence shown here is derived from an EMBL/GenBank/DDBJ whole genome shotgun (WGS) entry which is preliminary data.</text>
</comment>
<accession>M0AKQ4</accession>
<evidence type="ECO:0000259" key="1">
    <source>
        <dbReference type="Pfam" id="PF17137"/>
    </source>
</evidence>
<gene>
    <name evidence="2" type="ORF">C480_20374</name>
</gene>
<dbReference type="InterPro" id="IPR013780">
    <property type="entry name" value="Glyco_hydro_b"/>
</dbReference>
<feature type="domain" description="DUF5110" evidence="1">
    <location>
        <begin position="1"/>
        <end position="34"/>
    </location>
</feature>
<dbReference type="Proteomes" id="UP000011591">
    <property type="component" value="Unassembled WGS sequence"/>
</dbReference>
<reference evidence="2 3" key="1">
    <citation type="journal article" date="2014" name="PLoS Genet.">
        <title>Phylogenetically driven sequencing of extremely halophilic archaea reveals strategies for static and dynamic osmo-response.</title>
        <authorList>
            <person name="Becker E.A."/>
            <person name="Seitzer P.M."/>
            <person name="Tritt A."/>
            <person name="Larsen D."/>
            <person name="Krusor M."/>
            <person name="Yao A.I."/>
            <person name="Wu D."/>
            <person name="Madern D."/>
            <person name="Eisen J.A."/>
            <person name="Darling A.E."/>
            <person name="Facciotti M.T."/>
        </authorList>
    </citation>
    <scope>NUCLEOTIDE SEQUENCE [LARGE SCALE GENOMIC DNA]</scope>
    <source>
        <strain evidence="2 3">DSM 13077</strain>
    </source>
</reference>
<evidence type="ECO:0000313" key="2">
    <source>
        <dbReference type="EMBL" id="ELY99119.1"/>
    </source>
</evidence>